<accession>W2SU77</accession>
<dbReference type="OrthoDB" id="5874867at2759"/>
<dbReference type="Proteomes" id="UP000053676">
    <property type="component" value="Unassembled WGS sequence"/>
</dbReference>
<dbReference type="AlphaFoldDB" id="W2SU77"/>
<gene>
    <name evidence="1" type="ORF">NECAME_04381</name>
</gene>
<sequence>MSRCLLEEQALHGFEMSQLMFSDDDDVSRHAADLEQIHKSIALNEPSFLPFNSAYCKENQISCTRLEKTPIYRRLHLGRRCPLGEVFVKPFVPVTNSNDEYEFGSDHDACNEQVCRVTAYT</sequence>
<organism evidence="1 2">
    <name type="scientific">Necator americanus</name>
    <name type="common">Human hookworm</name>
    <dbReference type="NCBI Taxonomy" id="51031"/>
    <lineage>
        <taxon>Eukaryota</taxon>
        <taxon>Metazoa</taxon>
        <taxon>Ecdysozoa</taxon>
        <taxon>Nematoda</taxon>
        <taxon>Chromadorea</taxon>
        <taxon>Rhabditida</taxon>
        <taxon>Rhabditina</taxon>
        <taxon>Rhabditomorpha</taxon>
        <taxon>Strongyloidea</taxon>
        <taxon>Ancylostomatidae</taxon>
        <taxon>Bunostominae</taxon>
        <taxon>Necator</taxon>
    </lineage>
</organism>
<proteinExistence type="predicted"/>
<evidence type="ECO:0000313" key="2">
    <source>
        <dbReference type="Proteomes" id="UP000053676"/>
    </source>
</evidence>
<dbReference type="KEGG" id="nai:NECAME_04381"/>
<dbReference type="EMBL" id="KI662023">
    <property type="protein sequence ID" value="ETN73073.1"/>
    <property type="molecule type" value="Genomic_DNA"/>
</dbReference>
<name>W2SU77_NECAM</name>
<reference evidence="2" key="1">
    <citation type="journal article" date="2014" name="Nat. Genet.">
        <title>Genome of the human hookworm Necator americanus.</title>
        <authorList>
            <person name="Tang Y.T."/>
            <person name="Gao X."/>
            <person name="Rosa B.A."/>
            <person name="Abubucker S."/>
            <person name="Hallsworth-Pepin K."/>
            <person name="Martin J."/>
            <person name="Tyagi R."/>
            <person name="Heizer E."/>
            <person name="Zhang X."/>
            <person name="Bhonagiri-Palsikar V."/>
            <person name="Minx P."/>
            <person name="Warren W.C."/>
            <person name="Wang Q."/>
            <person name="Zhan B."/>
            <person name="Hotez P.J."/>
            <person name="Sternberg P.W."/>
            <person name="Dougall A."/>
            <person name="Gaze S.T."/>
            <person name="Mulvenna J."/>
            <person name="Sotillo J."/>
            <person name="Ranganathan S."/>
            <person name="Rabelo E.M."/>
            <person name="Wilson R.K."/>
            <person name="Felgner P.L."/>
            <person name="Bethony J."/>
            <person name="Hawdon J.M."/>
            <person name="Gasser R.B."/>
            <person name="Loukas A."/>
            <person name="Mitreva M."/>
        </authorList>
    </citation>
    <scope>NUCLEOTIDE SEQUENCE [LARGE SCALE GENOMIC DNA]</scope>
</reference>
<keyword evidence="2" id="KW-1185">Reference proteome</keyword>
<evidence type="ECO:0000313" key="1">
    <source>
        <dbReference type="EMBL" id="ETN73073.1"/>
    </source>
</evidence>
<protein>
    <submittedName>
        <fullName evidence="1">Uncharacterized protein</fullName>
    </submittedName>
</protein>